<accession>A0A6G3TDS9</accession>
<gene>
    <name evidence="2" type="ORF">G3I66_16670</name>
</gene>
<evidence type="ECO:0000313" key="3">
    <source>
        <dbReference type="Proteomes" id="UP000475666"/>
    </source>
</evidence>
<feature type="region of interest" description="Disordered" evidence="1">
    <location>
        <begin position="1"/>
        <end position="20"/>
    </location>
</feature>
<name>A0A6G3TDS9_9ACTN</name>
<feature type="compositionally biased region" description="Low complexity" evidence="1">
    <location>
        <begin position="11"/>
        <end position="20"/>
    </location>
</feature>
<evidence type="ECO:0000256" key="1">
    <source>
        <dbReference type="SAM" id="MobiDB-lite"/>
    </source>
</evidence>
<evidence type="ECO:0000313" key="2">
    <source>
        <dbReference type="EMBL" id="NEC34784.1"/>
    </source>
</evidence>
<sequence>RLLLDGLRAHPAATPLPASPLTAGELDAVLRPHRP</sequence>
<protein>
    <submittedName>
        <fullName evidence="2">TetR/AcrR family transcriptional regulator</fullName>
    </submittedName>
</protein>
<reference evidence="2 3" key="1">
    <citation type="submission" date="2020-01" db="EMBL/GenBank/DDBJ databases">
        <title>Insect and environment-associated Actinomycetes.</title>
        <authorList>
            <person name="Currrie C."/>
            <person name="Chevrette M."/>
            <person name="Carlson C."/>
            <person name="Stubbendieck R."/>
            <person name="Wendt-Pienkowski E."/>
        </authorList>
    </citation>
    <scope>NUCLEOTIDE SEQUENCE [LARGE SCALE GENOMIC DNA]</scope>
    <source>
        <strain evidence="2 3">SID7739</strain>
    </source>
</reference>
<dbReference type="AlphaFoldDB" id="A0A6G3TDS9"/>
<dbReference type="Proteomes" id="UP000475666">
    <property type="component" value="Unassembled WGS sequence"/>
</dbReference>
<comment type="caution">
    <text evidence="2">The sequence shown here is derived from an EMBL/GenBank/DDBJ whole genome shotgun (WGS) entry which is preliminary data.</text>
</comment>
<feature type="non-terminal residue" evidence="2">
    <location>
        <position position="1"/>
    </location>
</feature>
<dbReference type="EMBL" id="JAAGMQ010000481">
    <property type="protein sequence ID" value="NEC34784.1"/>
    <property type="molecule type" value="Genomic_DNA"/>
</dbReference>
<proteinExistence type="predicted"/>
<organism evidence="2 3">
    <name type="scientific">Streptomyces rubrogriseus</name>
    <dbReference type="NCBI Taxonomy" id="194673"/>
    <lineage>
        <taxon>Bacteria</taxon>
        <taxon>Bacillati</taxon>
        <taxon>Actinomycetota</taxon>
        <taxon>Actinomycetes</taxon>
        <taxon>Kitasatosporales</taxon>
        <taxon>Streptomycetaceae</taxon>
        <taxon>Streptomyces</taxon>
        <taxon>Streptomyces violaceoruber group</taxon>
    </lineage>
</organism>